<evidence type="ECO:0000256" key="2">
    <source>
        <dbReference type="ARBA" id="ARBA00022801"/>
    </source>
</evidence>
<evidence type="ECO:0000313" key="6">
    <source>
        <dbReference type="Proteomes" id="UP001434883"/>
    </source>
</evidence>
<dbReference type="Pfam" id="PF00135">
    <property type="entry name" value="COesterase"/>
    <property type="match status" value="1"/>
</dbReference>
<dbReference type="InterPro" id="IPR029058">
    <property type="entry name" value="AB_hydrolase_fold"/>
</dbReference>
<accession>A0ABV0QZ14</accession>
<dbReference type="InterPro" id="IPR002018">
    <property type="entry name" value="CarbesteraseB"/>
</dbReference>
<dbReference type="PANTHER" id="PTHR43142">
    <property type="entry name" value="CARBOXYLIC ESTER HYDROLASE"/>
    <property type="match status" value="1"/>
</dbReference>
<dbReference type="EMBL" id="JAHRIN010027058">
    <property type="protein sequence ID" value="MEQ2201093.1"/>
    <property type="molecule type" value="Genomic_DNA"/>
</dbReference>
<dbReference type="Gene3D" id="3.40.50.1820">
    <property type="entry name" value="alpha/beta hydrolase"/>
    <property type="match status" value="1"/>
</dbReference>
<evidence type="ECO:0000259" key="4">
    <source>
        <dbReference type="Pfam" id="PF00135"/>
    </source>
</evidence>
<protein>
    <recommendedName>
        <fullName evidence="4">Carboxylesterase type B domain-containing protein</fullName>
    </recommendedName>
</protein>
<organism evidence="5 6">
    <name type="scientific">Xenoophorus captivus</name>
    <dbReference type="NCBI Taxonomy" id="1517983"/>
    <lineage>
        <taxon>Eukaryota</taxon>
        <taxon>Metazoa</taxon>
        <taxon>Chordata</taxon>
        <taxon>Craniata</taxon>
        <taxon>Vertebrata</taxon>
        <taxon>Euteleostomi</taxon>
        <taxon>Actinopterygii</taxon>
        <taxon>Neopterygii</taxon>
        <taxon>Teleostei</taxon>
        <taxon>Neoteleostei</taxon>
        <taxon>Acanthomorphata</taxon>
        <taxon>Ovalentaria</taxon>
        <taxon>Atherinomorphae</taxon>
        <taxon>Cyprinodontiformes</taxon>
        <taxon>Goodeidae</taxon>
        <taxon>Xenoophorus</taxon>
    </lineage>
</organism>
<evidence type="ECO:0000313" key="5">
    <source>
        <dbReference type="EMBL" id="MEQ2201093.1"/>
    </source>
</evidence>
<reference evidence="5 6" key="1">
    <citation type="submission" date="2021-06" db="EMBL/GenBank/DDBJ databases">
        <authorList>
            <person name="Palmer J.M."/>
        </authorList>
    </citation>
    <scope>NUCLEOTIDE SEQUENCE [LARGE SCALE GENOMIC DNA]</scope>
    <source>
        <strain evidence="5 6">XC_2019</strain>
        <tissue evidence="5">Muscle</tissue>
    </source>
</reference>
<gene>
    <name evidence="5" type="ORF">XENOCAPTIV_007469</name>
</gene>
<evidence type="ECO:0000256" key="3">
    <source>
        <dbReference type="SAM" id="MobiDB-lite"/>
    </source>
</evidence>
<dbReference type="PANTHER" id="PTHR43142:SF1">
    <property type="entry name" value="CARBOXYLIC ESTER HYDROLASE"/>
    <property type="match status" value="1"/>
</dbReference>
<comment type="similarity">
    <text evidence="1">Belongs to the type-B carboxylesterase/lipase family.</text>
</comment>
<dbReference type="Proteomes" id="UP001434883">
    <property type="component" value="Unassembled WGS sequence"/>
</dbReference>
<dbReference type="SUPFAM" id="SSF53474">
    <property type="entry name" value="alpha/beta-Hydrolases"/>
    <property type="match status" value="1"/>
</dbReference>
<feature type="domain" description="Carboxylesterase type B" evidence="4">
    <location>
        <begin position="75"/>
        <end position="141"/>
    </location>
</feature>
<dbReference type="InterPro" id="IPR019819">
    <property type="entry name" value="Carboxylesterase_B_CS"/>
</dbReference>
<evidence type="ECO:0000256" key="1">
    <source>
        <dbReference type="ARBA" id="ARBA00005964"/>
    </source>
</evidence>
<feature type="compositionally biased region" description="Basic and acidic residues" evidence="3">
    <location>
        <begin position="24"/>
        <end position="36"/>
    </location>
</feature>
<comment type="caution">
    <text evidence="5">The sequence shown here is derived from an EMBL/GenBank/DDBJ whole genome shotgun (WGS) entry which is preliminary data.</text>
</comment>
<feature type="region of interest" description="Disordered" evidence="3">
    <location>
        <begin position="1"/>
        <end position="36"/>
    </location>
</feature>
<feature type="non-terminal residue" evidence="5">
    <location>
        <position position="1"/>
    </location>
</feature>
<keyword evidence="6" id="KW-1185">Reference proteome</keyword>
<sequence>TVFPPSSGRVSPDKQSSEPVLEQSRTRDKIQRTEERGLQREQKILSENLRMALIRTRTHLLRRFVCIKLTGLRRRTVEVFKGIPFADVPGKWEKPKPHPGWEGVLVATKYRDRCLQVTLLQTKTHGSEDCLYLNIFVPHGLSGQKPGHPSVNMSSSCKSVF</sequence>
<proteinExistence type="inferred from homology"/>
<name>A0ABV0QZ14_9TELE</name>
<keyword evidence="2" id="KW-0378">Hydrolase</keyword>
<dbReference type="PROSITE" id="PS00941">
    <property type="entry name" value="CARBOXYLESTERASE_B_2"/>
    <property type="match status" value="1"/>
</dbReference>